<keyword evidence="9" id="KW-1185">Reference proteome</keyword>
<dbReference type="Pfam" id="PF13424">
    <property type="entry name" value="TPR_12"/>
    <property type="match status" value="1"/>
</dbReference>
<dbReference type="Gene3D" id="1.10.533.10">
    <property type="entry name" value="Death Domain, Fas"/>
    <property type="match status" value="1"/>
</dbReference>
<evidence type="ECO:0000256" key="4">
    <source>
        <dbReference type="SAM" id="Coils"/>
    </source>
</evidence>
<evidence type="ECO:0000256" key="3">
    <source>
        <dbReference type="PROSITE-ProRule" id="PRU00339"/>
    </source>
</evidence>
<evidence type="ECO:0000256" key="2">
    <source>
        <dbReference type="ARBA" id="ARBA00022803"/>
    </source>
</evidence>
<organism evidence="8 9">
    <name type="scientific">Stylophora pistillata</name>
    <name type="common">Smooth cauliflower coral</name>
    <dbReference type="NCBI Taxonomy" id="50429"/>
    <lineage>
        <taxon>Eukaryota</taxon>
        <taxon>Metazoa</taxon>
        <taxon>Cnidaria</taxon>
        <taxon>Anthozoa</taxon>
        <taxon>Hexacorallia</taxon>
        <taxon>Scleractinia</taxon>
        <taxon>Astrocoeniina</taxon>
        <taxon>Pocilloporidae</taxon>
        <taxon>Stylophora</taxon>
    </lineage>
</organism>
<keyword evidence="1" id="KW-0677">Repeat</keyword>
<evidence type="ECO:0000313" key="8">
    <source>
        <dbReference type="EMBL" id="PFX12800.1"/>
    </source>
</evidence>
<dbReference type="SUPFAM" id="SSF48452">
    <property type="entry name" value="TPR-like"/>
    <property type="match status" value="1"/>
</dbReference>
<dbReference type="SUPFAM" id="SSF47986">
    <property type="entry name" value="DEATH domain"/>
    <property type="match status" value="1"/>
</dbReference>
<dbReference type="CDD" id="cd01670">
    <property type="entry name" value="Death"/>
    <property type="match status" value="1"/>
</dbReference>
<feature type="compositionally biased region" description="Acidic residues" evidence="5">
    <location>
        <begin position="498"/>
        <end position="530"/>
    </location>
</feature>
<dbReference type="SMART" id="SM00028">
    <property type="entry name" value="TPR"/>
    <property type="match status" value="4"/>
</dbReference>
<keyword evidence="4" id="KW-0175">Coiled coil</keyword>
<dbReference type="PROSITE" id="PS51145">
    <property type="entry name" value="ZU5"/>
    <property type="match status" value="1"/>
</dbReference>
<dbReference type="InterPro" id="IPR011990">
    <property type="entry name" value="TPR-like_helical_dom_sf"/>
</dbReference>
<proteinExistence type="predicted"/>
<evidence type="ECO:0000256" key="5">
    <source>
        <dbReference type="SAM" id="MobiDB-lite"/>
    </source>
</evidence>
<dbReference type="Proteomes" id="UP000225706">
    <property type="component" value="Unassembled WGS sequence"/>
</dbReference>
<dbReference type="InterPro" id="IPR011029">
    <property type="entry name" value="DEATH-like_dom_sf"/>
</dbReference>
<dbReference type="PANTHER" id="PTHR45641">
    <property type="entry name" value="TETRATRICOPEPTIDE REPEAT PROTEIN (AFU_ORTHOLOGUE AFUA_6G03870)"/>
    <property type="match status" value="1"/>
</dbReference>
<evidence type="ECO:0000259" key="7">
    <source>
        <dbReference type="PROSITE" id="PS51145"/>
    </source>
</evidence>
<name>A0A2B4R8H7_STYPI</name>
<evidence type="ECO:0000256" key="1">
    <source>
        <dbReference type="ARBA" id="ARBA00022737"/>
    </source>
</evidence>
<protein>
    <submittedName>
        <fullName evidence="8">p53-induced protein with a death domain</fullName>
    </submittedName>
</protein>
<dbReference type="Pfam" id="PF00531">
    <property type="entry name" value="Death"/>
    <property type="match status" value="1"/>
</dbReference>
<reference evidence="9" key="1">
    <citation type="journal article" date="2017" name="bioRxiv">
        <title>Comparative analysis of the genomes of Stylophora pistillata and Acropora digitifera provides evidence for extensive differences between species of corals.</title>
        <authorList>
            <person name="Voolstra C.R."/>
            <person name="Li Y."/>
            <person name="Liew Y.J."/>
            <person name="Baumgarten S."/>
            <person name="Zoccola D."/>
            <person name="Flot J.-F."/>
            <person name="Tambutte S."/>
            <person name="Allemand D."/>
            <person name="Aranda M."/>
        </authorList>
    </citation>
    <scope>NUCLEOTIDE SEQUENCE [LARGE SCALE GENOMIC DNA]</scope>
</reference>
<dbReference type="STRING" id="50429.A0A2B4R8H7"/>
<dbReference type="InterPro" id="IPR019734">
    <property type="entry name" value="TPR_rpt"/>
</dbReference>
<dbReference type="EMBL" id="LSMT01001179">
    <property type="protein sequence ID" value="PFX12800.1"/>
    <property type="molecule type" value="Genomic_DNA"/>
</dbReference>
<keyword evidence="2 3" id="KW-0802">TPR repeat</keyword>
<dbReference type="PROSITE" id="PS50005">
    <property type="entry name" value="TPR"/>
    <property type="match status" value="1"/>
</dbReference>
<dbReference type="SMART" id="SM00005">
    <property type="entry name" value="DEATH"/>
    <property type="match status" value="1"/>
</dbReference>
<dbReference type="AlphaFoldDB" id="A0A2B4R8H7"/>
<sequence length="1197" mass="137241">MASLELSLTFSEPLLKEHSDLARCYNAIGNTFFALDQPRKALEFYEKAYRMQENLAGSENHLDMPMYKNQIGTAYEGLEDYAKAEECYSNALSLLEELKLSGYGDEAHFQRNLANALMFQEKYKEAIEPSERAYSIRKKLLGDHRQTVRSIFQQGVLQANLEHPKEALNLFLEAWEMEKKLGVGNHSEVWRKIITGVEDMCDWTESGRRKKSFRKEAFEFCQRFWEEQKASPQFTFNEYNKGIVDALSDLADDEKDKVVVQKGQLRFYEARCNANEKEFQEEFDLETDNDALCIILSERDNLLDEMVELSSQLHEQGKLVTKYKMAKVAVYKMCLERVGFLGNKEEGLDKASLKIKVEELYKEIGQEGSIMEFRERLLASWRGQWEEGKSKEKTEKIGVDRKETIEGILNLCQELKKVNMHRRYGQEALSFYEDIWEMKHAEMKDPEMKKHLRKLKELASSIGDDTSEKLYKNALQALNETGKHPGAILRPRAKEEEKDSEEEEEEIEVSSEGESEVEAEMSDDTDEDVQTEDRTIIFKDTVIVQGGHWDARKGAALLVFPPDFVVEDTTLTLFRWKPSLCSPPLQPNEAVVSNVLELSAEDAEGLQFNKEVTVGISHSGPDLRGYEVVIKTLTDAERNEWKDIEKTVDFRSVSDLKMAYRDDFPDYVLPVAETKITQCCIFAVVCRLKAHKFTITSQPSSFSLPGFPLVKVHFPSNSVAATEEFHVTVTIQEFRRRELRNKEMLAGPILSIQCSKEVKFQEPVTVQLPLSLRDNEQGTESLGIPDLSLASARILFLPSNGTQLDWIEITDDSSPWLDGTVIKFNVKHFSRLWGWIDWCVKPVMSPIIELARSFNTEDVPQVAVFTACLPANTSLGSTKMLRVICSSSNATRKHIKDEEEFLLEEENAWDNMVPHERAYVFLSGSVVQPAEVADLKDFYVRFEKDDSIKRSLRVHVVEKGWLKIEFYNSREQTADNKLCKLEMDLPPLKRDIEKTPVDFFGVPLDEKSILQHAPFVEILAACGEVLEKINHGNIFRSHLGRNDVQDKCSFYKALASLPPDDQQKCFEKIVECLQSSQGTEHIGNHLIKAKALINQPPTEGVLNVVAEKLRTGSLWKKLASKLKIQQSVIDNIQEDEEDVEERCREALKKWRQKKGEKASSREIMLCLTNMGYGNVNWHIMEELDLVTRDDMPPEERE</sequence>
<comment type="caution">
    <text evidence="8">The sequence shown here is derived from an EMBL/GenBank/DDBJ whole genome shotgun (WGS) entry which is preliminary data.</text>
</comment>
<feature type="region of interest" description="Disordered" evidence="5">
    <location>
        <begin position="482"/>
        <end position="532"/>
    </location>
</feature>
<dbReference type="Gene3D" id="2.60.220.30">
    <property type="match status" value="2"/>
</dbReference>
<accession>A0A2B4R8H7</accession>
<dbReference type="InterPro" id="IPR000906">
    <property type="entry name" value="ZU5_dom"/>
</dbReference>
<gene>
    <name evidence="8" type="primary">PIDD</name>
    <name evidence="8" type="ORF">AWC38_SpisGene23180</name>
</gene>
<dbReference type="OrthoDB" id="100767at2759"/>
<dbReference type="PROSITE" id="PS50017">
    <property type="entry name" value="DEATH_DOMAIN"/>
    <property type="match status" value="1"/>
</dbReference>
<feature type="domain" description="ZU5" evidence="7">
    <location>
        <begin position="689"/>
        <end position="838"/>
    </location>
</feature>
<feature type="repeat" description="TPR" evidence="3">
    <location>
        <begin position="22"/>
        <end position="55"/>
    </location>
</feature>
<feature type="domain" description="Death" evidence="6">
    <location>
        <begin position="1111"/>
        <end position="1183"/>
    </location>
</feature>
<dbReference type="GO" id="GO:0007165">
    <property type="term" value="P:signal transduction"/>
    <property type="evidence" value="ECO:0007669"/>
    <property type="project" value="InterPro"/>
</dbReference>
<evidence type="ECO:0000313" key="9">
    <source>
        <dbReference type="Proteomes" id="UP000225706"/>
    </source>
</evidence>
<dbReference type="InterPro" id="IPR000488">
    <property type="entry name" value="Death_dom"/>
</dbReference>
<evidence type="ECO:0000259" key="6">
    <source>
        <dbReference type="PROSITE" id="PS50017"/>
    </source>
</evidence>
<dbReference type="Pfam" id="PF13374">
    <property type="entry name" value="TPR_10"/>
    <property type="match status" value="1"/>
</dbReference>
<dbReference type="PANTHER" id="PTHR45641:SF1">
    <property type="entry name" value="AAA+ ATPASE DOMAIN-CONTAINING PROTEIN"/>
    <property type="match status" value="1"/>
</dbReference>
<dbReference type="Gene3D" id="1.25.40.10">
    <property type="entry name" value="Tetratricopeptide repeat domain"/>
    <property type="match status" value="2"/>
</dbReference>
<feature type="coiled-coil region" evidence="4">
    <location>
        <begin position="1122"/>
        <end position="1149"/>
    </location>
</feature>